<dbReference type="Pfam" id="PF00535">
    <property type="entry name" value="Glycos_transf_2"/>
    <property type="match status" value="1"/>
</dbReference>
<dbReference type="InterPro" id="IPR050834">
    <property type="entry name" value="Glycosyltransf_2"/>
</dbReference>
<dbReference type="InterPro" id="IPR001173">
    <property type="entry name" value="Glyco_trans_2-like"/>
</dbReference>
<gene>
    <name evidence="2" type="ORF">CO015_02810</name>
</gene>
<organism evidence="2 3">
    <name type="scientific">candidate division WWE3 bacterium CG_4_8_14_3_um_filter_42_11</name>
    <dbReference type="NCBI Taxonomy" id="1975076"/>
    <lineage>
        <taxon>Bacteria</taxon>
        <taxon>Katanobacteria</taxon>
    </lineage>
</organism>
<evidence type="ECO:0000313" key="2">
    <source>
        <dbReference type="EMBL" id="PJC68776.1"/>
    </source>
</evidence>
<sequence length="305" mass="35826">MKNTSQESISNPTVLVSVLNWNRRDDLKQTLETLLRQTYEPKELLVIDNGSTDGSLERLKTHFPSVKTIFLPKNIGVSARNKAFQNTKVDYIFQFDNDSAPKNPDYIKKAVDFLEKYPHIDAICPSVYNTYTKASETKNWEQYAIDGNEKEGYKGLFIHASGMIFKRERFLLSDGYTDEFLIHGEEVDLSLNFLKHGLTIVYKPNLEAIHRHSLQQRQPNEKIESVVKHWVWILWKYFPNAYAISLTFKWFLASSLIFHQQLFPCWKGFFKGLFTLPKHLLHRQLFTAEQIKKTKSWQKMWQRGL</sequence>
<protein>
    <recommendedName>
        <fullName evidence="1">Glycosyltransferase 2-like domain-containing protein</fullName>
    </recommendedName>
</protein>
<accession>A0A2M8G7D8</accession>
<evidence type="ECO:0000313" key="3">
    <source>
        <dbReference type="Proteomes" id="UP000229438"/>
    </source>
</evidence>
<dbReference type="PANTHER" id="PTHR43685">
    <property type="entry name" value="GLYCOSYLTRANSFERASE"/>
    <property type="match status" value="1"/>
</dbReference>
<dbReference type="InterPro" id="IPR029044">
    <property type="entry name" value="Nucleotide-diphossugar_trans"/>
</dbReference>
<dbReference type="AlphaFoldDB" id="A0A2M8G7D8"/>
<dbReference type="SUPFAM" id="SSF53448">
    <property type="entry name" value="Nucleotide-diphospho-sugar transferases"/>
    <property type="match status" value="1"/>
</dbReference>
<comment type="caution">
    <text evidence="2">The sequence shown here is derived from an EMBL/GenBank/DDBJ whole genome shotgun (WGS) entry which is preliminary data.</text>
</comment>
<dbReference type="EMBL" id="PFQS01000060">
    <property type="protein sequence ID" value="PJC68776.1"/>
    <property type="molecule type" value="Genomic_DNA"/>
</dbReference>
<feature type="domain" description="Glycosyltransferase 2-like" evidence="1">
    <location>
        <begin position="20"/>
        <end position="168"/>
    </location>
</feature>
<evidence type="ECO:0000259" key="1">
    <source>
        <dbReference type="Pfam" id="PF00535"/>
    </source>
</evidence>
<proteinExistence type="predicted"/>
<dbReference type="PANTHER" id="PTHR43685:SF2">
    <property type="entry name" value="GLYCOSYLTRANSFERASE 2-LIKE DOMAIN-CONTAINING PROTEIN"/>
    <property type="match status" value="1"/>
</dbReference>
<reference evidence="3" key="1">
    <citation type="submission" date="2017-09" db="EMBL/GenBank/DDBJ databases">
        <title>Depth-based differentiation of microbial function through sediment-hosted aquifers and enrichment of novel symbionts in the deep terrestrial subsurface.</title>
        <authorList>
            <person name="Probst A.J."/>
            <person name="Ladd B."/>
            <person name="Jarett J.K."/>
            <person name="Geller-Mcgrath D.E."/>
            <person name="Sieber C.M.K."/>
            <person name="Emerson J.B."/>
            <person name="Anantharaman K."/>
            <person name="Thomas B.C."/>
            <person name="Malmstrom R."/>
            <person name="Stieglmeier M."/>
            <person name="Klingl A."/>
            <person name="Woyke T."/>
            <person name="Ryan C.M."/>
            <person name="Banfield J.F."/>
        </authorList>
    </citation>
    <scope>NUCLEOTIDE SEQUENCE [LARGE SCALE GENOMIC DNA]</scope>
</reference>
<dbReference type="Gene3D" id="3.90.550.10">
    <property type="entry name" value="Spore Coat Polysaccharide Biosynthesis Protein SpsA, Chain A"/>
    <property type="match status" value="1"/>
</dbReference>
<name>A0A2M8G7D8_UNCKA</name>
<dbReference type="Proteomes" id="UP000229438">
    <property type="component" value="Unassembled WGS sequence"/>
</dbReference>